<sequence length="603" mass="65629">MHLSARPPTPGTPLEQASGLSAGTPLTVAMALAEVARWNDLTPTRRRDLASALRGVCRLAGMDPRSQAAEAELTPAFLRERVFDRTATHHGLSRATMTTLRSNLRAALERLGVIDPLEGPLSPAWEAAMARLGQFQRYGLIAFARFCTRQGVTPAAVDGSSLEAFGAWLAARTLNPSPRETMSDVRGGWNRACRDVADWPGRPLDRLVRPNAYVLPLTAFPASFQADLAAFGRRLSSTALDTLEQGEDDTARLGGRALRPSTVALRMDHARWAASALVASGAVTAAEIASLRDLVVPLSRAQAAIRFLYERAGDETARGRPSAAGHHVAEVLRIVARHYVELPPPQVKQIQAWQKPVALSYRGMTRRNQRCMEAVMQPAIQERLKALPAALMKAARELRDGAPAQARSLAMRAVAVGILSCLPLRLANLAGLRLDRHFHRPDPRRNAFTHLRIPPEETKNGRAIDMPIVPEVAALIREWIAGYRPSAPGCPWLFPGYGRPGERIGHQGLRDAIKGAIATHVGVAMTPHQFRHLAAHRFLEAYPGHYEEVRQLLGHASIATTARAYCGTEQAAAARRYQDLALGRHRGAGAIAAGRRKGKARRG</sequence>
<proteinExistence type="predicted"/>
<dbReference type="GO" id="GO:0006310">
    <property type="term" value="P:DNA recombination"/>
    <property type="evidence" value="ECO:0007669"/>
    <property type="project" value="UniProtKB-KW"/>
</dbReference>
<dbReference type="Gene3D" id="1.10.443.10">
    <property type="entry name" value="Intergrase catalytic core"/>
    <property type="match status" value="1"/>
</dbReference>
<feature type="region of interest" description="Disordered" evidence="2">
    <location>
        <begin position="1"/>
        <end position="20"/>
    </location>
</feature>
<dbReference type="GO" id="GO:0015074">
    <property type="term" value="P:DNA integration"/>
    <property type="evidence" value="ECO:0007669"/>
    <property type="project" value="InterPro"/>
</dbReference>
<gene>
    <name evidence="4" type="ORF">RADP37_04725</name>
</gene>
<evidence type="ECO:0000313" key="4">
    <source>
        <dbReference type="EMBL" id="AWV20079.1"/>
    </source>
</evidence>
<geneLocation type="plasmid" evidence="4">
    <name>p4-AD2</name>
</geneLocation>
<dbReference type="EMBL" id="CP025185">
    <property type="protein sequence ID" value="AWV20079.1"/>
    <property type="molecule type" value="Genomic_DNA"/>
</dbReference>
<dbReference type="GO" id="GO:0003677">
    <property type="term" value="F:DNA binding"/>
    <property type="evidence" value="ECO:0007669"/>
    <property type="project" value="InterPro"/>
</dbReference>
<reference evidence="4" key="1">
    <citation type="submission" date="2017-12" db="EMBL/GenBank/DDBJ databases">
        <authorList>
            <person name="Martens C."/>
            <person name="Dahlstrom E."/>
            <person name="Barbian K."/>
            <person name="Sykora L."/>
            <person name="Ricklefs S."/>
            <person name="Bruno D."/>
            <person name="Anzick I."/>
            <person name="Myles I."/>
            <person name="Datta S.K."/>
        </authorList>
    </citation>
    <scope>NUCLEOTIDE SEQUENCE</scope>
    <source>
        <strain evidence="4">AD2</strain>
        <plasmid evidence="4">p4-AD2</plasmid>
    </source>
</reference>
<organism evidence="4">
    <name type="scientific">Roseomonas mucosa</name>
    <dbReference type="NCBI Taxonomy" id="207340"/>
    <lineage>
        <taxon>Bacteria</taxon>
        <taxon>Pseudomonadati</taxon>
        <taxon>Pseudomonadota</taxon>
        <taxon>Alphaproteobacteria</taxon>
        <taxon>Acetobacterales</taxon>
        <taxon>Roseomonadaceae</taxon>
        <taxon>Roseomonas</taxon>
    </lineage>
</organism>
<dbReference type="CDD" id="cd00397">
    <property type="entry name" value="DNA_BRE_C"/>
    <property type="match status" value="1"/>
</dbReference>
<dbReference type="RefSeq" id="WP_314209683.1">
    <property type="nucleotide sequence ID" value="NZ_CP025185.1"/>
</dbReference>
<evidence type="ECO:0000256" key="2">
    <source>
        <dbReference type="SAM" id="MobiDB-lite"/>
    </source>
</evidence>
<accession>A0A4Y1MR47</accession>
<dbReference type="AlphaFoldDB" id="A0A4Y1MR47"/>
<protein>
    <submittedName>
        <fullName evidence="4">DNA integration/recombination/inversion protein</fullName>
    </submittedName>
</protein>
<dbReference type="InterPro" id="IPR011010">
    <property type="entry name" value="DNA_brk_join_enz"/>
</dbReference>
<dbReference type="SUPFAM" id="SSF56349">
    <property type="entry name" value="DNA breaking-rejoining enzymes"/>
    <property type="match status" value="1"/>
</dbReference>
<name>A0A4Y1MR47_9PROT</name>
<evidence type="ECO:0000256" key="1">
    <source>
        <dbReference type="ARBA" id="ARBA00023172"/>
    </source>
</evidence>
<evidence type="ECO:0000259" key="3">
    <source>
        <dbReference type="PROSITE" id="PS51898"/>
    </source>
</evidence>
<keyword evidence="4" id="KW-0614">Plasmid</keyword>
<feature type="domain" description="Tyr recombinase" evidence="3">
    <location>
        <begin position="382"/>
        <end position="578"/>
    </location>
</feature>
<dbReference type="Pfam" id="PF00589">
    <property type="entry name" value="Phage_integrase"/>
    <property type="match status" value="1"/>
</dbReference>
<dbReference type="InterPro" id="IPR013762">
    <property type="entry name" value="Integrase-like_cat_sf"/>
</dbReference>
<keyword evidence="1" id="KW-0233">DNA recombination</keyword>
<dbReference type="InterPro" id="IPR002104">
    <property type="entry name" value="Integrase_catalytic"/>
</dbReference>
<dbReference type="PROSITE" id="PS51898">
    <property type="entry name" value="TYR_RECOMBINASE"/>
    <property type="match status" value="1"/>
</dbReference>